<dbReference type="GO" id="GO:0008270">
    <property type="term" value="F:zinc ion binding"/>
    <property type="evidence" value="ECO:0007669"/>
    <property type="project" value="UniProtKB-KW"/>
</dbReference>
<dbReference type="Gene3D" id="3.40.630.30">
    <property type="match status" value="1"/>
</dbReference>
<dbReference type="FunFam" id="3.40.630.30:FF:000001">
    <property type="entry name" value="Histone acetyltransferase"/>
    <property type="match status" value="1"/>
</dbReference>
<dbReference type="CDD" id="cd04301">
    <property type="entry name" value="NAT_SF"/>
    <property type="match status" value="1"/>
</dbReference>
<dbReference type="OrthoDB" id="787137at2759"/>
<feature type="region of interest" description="Disordered" evidence="13">
    <location>
        <begin position="504"/>
        <end position="537"/>
    </location>
</feature>
<evidence type="ECO:0000313" key="16">
    <source>
        <dbReference type="Proteomes" id="UP000187283"/>
    </source>
</evidence>
<keyword evidence="8" id="KW-0156">Chromatin regulator</keyword>
<dbReference type="GO" id="GO:0003712">
    <property type="term" value="F:transcription coregulator activity"/>
    <property type="evidence" value="ECO:0007669"/>
    <property type="project" value="TreeGrafter"/>
</dbReference>
<dbReference type="SUPFAM" id="SSF55729">
    <property type="entry name" value="Acyl-CoA N-acyltransferases (Nat)"/>
    <property type="match status" value="1"/>
</dbReference>
<dbReference type="EC" id="2.3.1.48" evidence="3 12"/>
<dbReference type="AlphaFoldDB" id="A0A1R1X0B5"/>
<name>A0A1R1X0B5_9FUNG</name>
<dbReference type="InterPro" id="IPR036388">
    <property type="entry name" value="WH-like_DNA-bd_sf"/>
</dbReference>
<keyword evidence="9" id="KW-0007">Acetylation</keyword>
<sequence>MVLEHQPDKRIKNPIVYKTPSKSNKKIQNVDSTADTYGFTPTQIDLELFQKALNDSQEDNQNEFEVGDLLLDSGAAGSKTPKNSPLKKKGSIVGLDSQEKTRKNSSTLKKSTSSLNSNFSTDSRNSHKLPRIEKVHLGVNRIIRAWHPPGDEVYRKGNVSIFEVDGKKSKVYCQNLCLLGKMFLDTKTLYYDVEPFLFYVLCEFNEDPLPFSDLSSHNHQRGTYQIAGYFSKEKKSALNYNLSCIAVLPTHQRKGYGKLMIDFSYLLSKREKSYSGTPEKPLSDLGLLSYRSYWKTKIYHCIYKLLVERNSVKRRRTKKLPVINVQNEDSQIKDSEETILSKSTNLEKQARSEEIPQSIKDYNDDFVPSNNKDSLPEIGLGIVKGPKKAARRGRKRSKSETSDDPQIFTDNNAFGMLNDLNQLENDSADVIGSADLNDSEKLLVKNSSSGDTNFFNSKNKKPLIGNVKGFEYNGSNSSEVSCFNNTSNIGSACSSSEFSTSSSFSTTTTPQLVEQPFTGSIKKRSQPGSKSSSKQMRVNDIISTLQFMNNLELKKNVLQPNSNAGVGAANAEAVVAAEAAGPNPGTAKTLQNVKAAGRGRGRKKTVLPNTGLGGSTNPNGNSENANGAITASDKEASSTNNPGTAPNSKSKSDGDGNADGSEYVIKVDFSYLAEFASVDYFVDEKCLIWTPYI</sequence>
<dbReference type="InterPro" id="IPR050603">
    <property type="entry name" value="MYST_HAT"/>
</dbReference>
<dbReference type="Gene3D" id="1.10.10.10">
    <property type="entry name" value="Winged helix-like DNA-binding domain superfamily/Winged helix DNA-binding domain"/>
    <property type="match status" value="1"/>
</dbReference>
<proteinExistence type="inferred from homology"/>
<evidence type="ECO:0000256" key="3">
    <source>
        <dbReference type="ARBA" id="ARBA00013184"/>
    </source>
</evidence>
<protein>
    <recommendedName>
        <fullName evidence="3 12">Histone acetyltransferase</fullName>
        <ecNumber evidence="3 12">2.3.1.48</ecNumber>
    </recommendedName>
</protein>
<dbReference type="GO" id="GO:0000785">
    <property type="term" value="C:chromatin"/>
    <property type="evidence" value="ECO:0007669"/>
    <property type="project" value="TreeGrafter"/>
</dbReference>
<dbReference type="InterPro" id="IPR002717">
    <property type="entry name" value="HAT_MYST-type"/>
</dbReference>
<evidence type="ECO:0000256" key="6">
    <source>
        <dbReference type="ARBA" id="ARBA00022771"/>
    </source>
</evidence>
<feature type="region of interest" description="Disordered" evidence="13">
    <location>
        <begin position="75"/>
        <end position="126"/>
    </location>
</feature>
<dbReference type="PANTHER" id="PTHR10615">
    <property type="entry name" value="HISTONE ACETYLTRANSFERASE"/>
    <property type="match status" value="1"/>
</dbReference>
<keyword evidence="4 15" id="KW-0808">Transferase</keyword>
<keyword evidence="16" id="KW-1185">Reference proteome</keyword>
<evidence type="ECO:0000256" key="1">
    <source>
        <dbReference type="ARBA" id="ARBA00004123"/>
    </source>
</evidence>
<keyword evidence="5" id="KW-0479">Metal-binding</keyword>
<evidence type="ECO:0000256" key="7">
    <source>
        <dbReference type="ARBA" id="ARBA00022833"/>
    </source>
</evidence>
<feature type="active site" description="Proton donor/acceptor" evidence="11">
    <location>
        <position position="279"/>
    </location>
</feature>
<feature type="compositionally biased region" description="Low complexity" evidence="13">
    <location>
        <begin position="104"/>
        <end position="123"/>
    </location>
</feature>
<evidence type="ECO:0000313" key="15">
    <source>
        <dbReference type="EMBL" id="OMJ08083.1"/>
    </source>
</evidence>
<comment type="subcellular location">
    <subcellularLocation>
        <location evidence="1 12">Nucleus</location>
    </subcellularLocation>
</comment>
<dbReference type="EMBL" id="LSSN01005887">
    <property type="protein sequence ID" value="OMJ08083.1"/>
    <property type="molecule type" value="Genomic_DNA"/>
</dbReference>
<evidence type="ECO:0000256" key="12">
    <source>
        <dbReference type="RuleBase" id="RU361211"/>
    </source>
</evidence>
<feature type="compositionally biased region" description="Polar residues" evidence="13">
    <location>
        <begin position="526"/>
        <end position="537"/>
    </location>
</feature>
<dbReference type="GO" id="GO:0004402">
    <property type="term" value="F:histone acetyltransferase activity"/>
    <property type="evidence" value="ECO:0007669"/>
    <property type="project" value="InterPro"/>
</dbReference>
<dbReference type="PANTHER" id="PTHR10615:SF161">
    <property type="entry name" value="HISTONE ACETYLTRANSFERASE KAT7"/>
    <property type="match status" value="1"/>
</dbReference>
<keyword evidence="7" id="KW-0862">Zinc</keyword>
<evidence type="ECO:0000259" key="14">
    <source>
        <dbReference type="PROSITE" id="PS51726"/>
    </source>
</evidence>
<dbReference type="GO" id="GO:0003682">
    <property type="term" value="F:chromatin binding"/>
    <property type="evidence" value="ECO:0007669"/>
    <property type="project" value="TreeGrafter"/>
</dbReference>
<reference evidence="15 16" key="1">
    <citation type="submission" date="2017-01" db="EMBL/GenBank/DDBJ databases">
        <authorList>
            <person name="Mah S.A."/>
            <person name="Swanson W.J."/>
            <person name="Moy G.W."/>
            <person name="Vacquier V.D."/>
        </authorList>
    </citation>
    <scope>NUCLEOTIDE SEQUENCE [LARGE SCALE GENOMIC DNA]</scope>
    <source>
        <strain evidence="15 16">GSMNP</strain>
    </source>
</reference>
<dbReference type="Pfam" id="PF01853">
    <property type="entry name" value="MOZ_SAS"/>
    <property type="match status" value="1"/>
</dbReference>
<gene>
    <name evidence="15" type="ORF">AYI70_g11772</name>
</gene>
<dbReference type="STRING" id="133412.A0A1R1X0B5"/>
<evidence type="ECO:0000256" key="8">
    <source>
        <dbReference type="ARBA" id="ARBA00022853"/>
    </source>
</evidence>
<feature type="compositionally biased region" description="Polar residues" evidence="13">
    <location>
        <begin position="615"/>
        <end position="629"/>
    </location>
</feature>
<evidence type="ECO:0000256" key="2">
    <source>
        <dbReference type="ARBA" id="ARBA00010107"/>
    </source>
</evidence>
<feature type="compositionally biased region" description="Polar residues" evidence="13">
    <location>
        <begin position="637"/>
        <end position="649"/>
    </location>
</feature>
<feature type="region of interest" description="Disordered" evidence="13">
    <location>
        <begin position="581"/>
        <end position="657"/>
    </location>
</feature>
<evidence type="ECO:0000256" key="13">
    <source>
        <dbReference type="SAM" id="MobiDB-lite"/>
    </source>
</evidence>
<accession>A0A1R1X0B5</accession>
<keyword evidence="10 12" id="KW-0539">Nucleus</keyword>
<comment type="similarity">
    <text evidence="2 12">Belongs to the MYST (SAS/MOZ) family.</text>
</comment>
<evidence type="ECO:0000256" key="10">
    <source>
        <dbReference type="ARBA" id="ARBA00023242"/>
    </source>
</evidence>
<dbReference type="InterPro" id="IPR016181">
    <property type="entry name" value="Acyl_CoA_acyltransferase"/>
</dbReference>
<evidence type="ECO:0000256" key="11">
    <source>
        <dbReference type="PIRSR" id="PIRSR602717-51"/>
    </source>
</evidence>
<feature type="region of interest" description="Disordered" evidence="13">
    <location>
        <begin position="343"/>
        <end position="409"/>
    </location>
</feature>
<keyword evidence="6" id="KW-0863">Zinc-finger</keyword>
<evidence type="ECO:0000256" key="4">
    <source>
        <dbReference type="ARBA" id="ARBA00022679"/>
    </source>
</evidence>
<evidence type="ECO:0000256" key="9">
    <source>
        <dbReference type="ARBA" id="ARBA00022990"/>
    </source>
</evidence>
<dbReference type="Proteomes" id="UP000187283">
    <property type="component" value="Unassembled WGS sequence"/>
</dbReference>
<comment type="caution">
    <text evidence="15">The sequence shown here is derived from an EMBL/GenBank/DDBJ whole genome shotgun (WGS) entry which is preliminary data.</text>
</comment>
<comment type="catalytic activity">
    <reaction evidence="12">
        <text>L-lysyl-[protein] + acetyl-CoA = N(6)-acetyl-L-lysyl-[protein] + CoA + H(+)</text>
        <dbReference type="Rhea" id="RHEA:45948"/>
        <dbReference type="Rhea" id="RHEA-COMP:9752"/>
        <dbReference type="Rhea" id="RHEA-COMP:10731"/>
        <dbReference type="ChEBI" id="CHEBI:15378"/>
        <dbReference type="ChEBI" id="CHEBI:29969"/>
        <dbReference type="ChEBI" id="CHEBI:57287"/>
        <dbReference type="ChEBI" id="CHEBI:57288"/>
        <dbReference type="ChEBI" id="CHEBI:61930"/>
        <dbReference type="EC" id="2.3.1.48"/>
    </reaction>
</comment>
<organism evidence="15 16">
    <name type="scientific">Smittium culicis</name>
    <dbReference type="NCBI Taxonomy" id="133412"/>
    <lineage>
        <taxon>Eukaryota</taxon>
        <taxon>Fungi</taxon>
        <taxon>Fungi incertae sedis</taxon>
        <taxon>Zoopagomycota</taxon>
        <taxon>Kickxellomycotina</taxon>
        <taxon>Harpellomycetes</taxon>
        <taxon>Harpellales</taxon>
        <taxon>Legeriomycetaceae</taxon>
        <taxon>Smittium</taxon>
    </lineage>
</organism>
<evidence type="ECO:0000256" key="5">
    <source>
        <dbReference type="ARBA" id="ARBA00022723"/>
    </source>
</evidence>
<feature type="domain" description="MYST-type HAT" evidence="14">
    <location>
        <begin position="56"/>
        <end position="368"/>
    </location>
</feature>
<dbReference type="GO" id="GO:0006357">
    <property type="term" value="P:regulation of transcription by RNA polymerase II"/>
    <property type="evidence" value="ECO:0007669"/>
    <property type="project" value="TreeGrafter"/>
</dbReference>
<dbReference type="PROSITE" id="PS51726">
    <property type="entry name" value="MYST_HAT"/>
    <property type="match status" value="1"/>
</dbReference>
<dbReference type="GO" id="GO:0005634">
    <property type="term" value="C:nucleus"/>
    <property type="evidence" value="ECO:0007669"/>
    <property type="project" value="UniProtKB-SubCell"/>
</dbReference>
<feature type="compositionally biased region" description="Basic residues" evidence="13">
    <location>
        <begin position="385"/>
        <end position="397"/>
    </location>
</feature>